<evidence type="ECO:0008006" key="4">
    <source>
        <dbReference type="Google" id="ProtNLM"/>
    </source>
</evidence>
<organism evidence="2 3">
    <name type="scientific">Folsomia candida</name>
    <name type="common">Springtail</name>
    <dbReference type="NCBI Taxonomy" id="158441"/>
    <lineage>
        <taxon>Eukaryota</taxon>
        <taxon>Metazoa</taxon>
        <taxon>Ecdysozoa</taxon>
        <taxon>Arthropoda</taxon>
        <taxon>Hexapoda</taxon>
        <taxon>Collembola</taxon>
        <taxon>Entomobryomorpha</taxon>
        <taxon>Isotomoidea</taxon>
        <taxon>Isotomidae</taxon>
        <taxon>Proisotominae</taxon>
        <taxon>Folsomia</taxon>
    </lineage>
</organism>
<feature type="region of interest" description="Disordered" evidence="1">
    <location>
        <begin position="44"/>
        <end position="69"/>
    </location>
</feature>
<accession>A0A226DEX2</accession>
<name>A0A226DEX2_FOLCA</name>
<evidence type="ECO:0000256" key="1">
    <source>
        <dbReference type="SAM" id="MobiDB-lite"/>
    </source>
</evidence>
<comment type="caution">
    <text evidence="2">The sequence shown here is derived from an EMBL/GenBank/DDBJ whole genome shotgun (WGS) entry which is preliminary data.</text>
</comment>
<dbReference type="Proteomes" id="UP000198287">
    <property type="component" value="Unassembled WGS sequence"/>
</dbReference>
<keyword evidence="3" id="KW-1185">Reference proteome</keyword>
<protein>
    <recommendedName>
        <fullName evidence="4">Protein pinocchio</fullName>
    </recommendedName>
</protein>
<evidence type="ECO:0000313" key="2">
    <source>
        <dbReference type="EMBL" id="OXA42746.1"/>
    </source>
</evidence>
<dbReference type="OrthoDB" id="10062522at2759"/>
<dbReference type="AlphaFoldDB" id="A0A226DEX2"/>
<evidence type="ECO:0000313" key="3">
    <source>
        <dbReference type="Proteomes" id="UP000198287"/>
    </source>
</evidence>
<reference evidence="2 3" key="1">
    <citation type="submission" date="2015-12" db="EMBL/GenBank/DDBJ databases">
        <title>The genome of Folsomia candida.</title>
        <authorList>
            <person name="Faddeeva A."/>
            <person name="Derks M.F."/>
            <person name="Anvar Y."/>
            <person name="Smit S."/>
            <person name="Van Straalen N."/>
            <person name="Roelofs D."/>
        </authorList>
    </citation>
    <scope>NUCLEOTIDE SEQUENCE [LARGE SCALE GENOMIC DNA]</scope>
    <source>
        <strain evidence="2 3">VU population</strain>
        <tissue evidence="2">Whole body</tissue>
    </source>
</reference>
<sequence>MTSTRGGVAAMMGAAMESVANWTLEAAGALTRVDEDEMFMFDEDLTSNNNNNNNSKPPPPPPPQLRRTSNSQCLGALVMHDLEYMTLEDGGLGLGRKFGDDDEDETLLSVSKTENTFIRPKPRFHFYGVSPADSFSAAASSVDSDLSASITIEGLRDHLQSCFTCGVLWRENQASLDCLECDGYALTRPCIDCDGSCSTVMTRDLTTSHQTHKAKWLGTCKLILRNCSIGTESVEN</sequence>
<gene>
    <name evidence="2" type="ORF">Fcan01_22566</name>
</gene>
<proteinExistence type="predicted"/>
<dbReference type="EMBL" id="LNIX01000025">
    <property type="protein sequence ID" value="OXA42746.1"/>
    <property type="molecule type" value="Genomic_DNA"/>
</dbReference>